<dbReference type="RefSeq" id="WP_008478436.1">
    <property type="nucleotide sequence ID" value="NZ_CAGS01000260.1"/>
</dbReference>
<keyword evidence="2 3" id="KW-0808">Transferase</keyword>
<sequence>MNAWLDARNILVVRLGDAADVRELGPALRAVKETSPGVRLTLLTSLAGSAAGTGLPWIDGVITWQPTWRDDRAERTLIAELAGHGFEAALIFTARGESPHIAGYLCYLAGIPLRAGISREFGGRILTTELTPAPETCSGSAWSRWLVEQLGFTAGNGWLPVTGTLPPALHPPESRPRRIAVVRALHLGDLLVAVPGLRALRAGFPEAEITLIGLPWAAEFVRRFRHYLDRFVEFVGYDGLGEVKYVPARTERFLQEQRAYGYDLVVQMHGSGRASNPLALAIGADATAGYYDGERPAGLTFGAPYPDDRPEVLRHLGMARLLGCPDRGVDLEFPLFDEDRAEAAVLLNRLSGSGRPWIGIHPGARPPSRRWPAAYFARAADEFVRRFGARIILTGGPGEEATVRAVIERMETRPVSVAGETSLGGLAALISELDLYISNDTGPAHVAEAIGTPSVTIFGSADHRRWAPLNQERHRIARHPVPCNPCSHWECPIDYRCLRRLEPGLVVEAAADLLRAGAPV</sequence>
<keyword evidence="1" id="KW-0328">Glycosyltransferase</keyword>
<keyword evidence="4" id="KW-1185">Reference proteome</keyword>
<dbReference type="GO" id="GO:0009244">
    <property type="term" value="P:lipopolysaccharide core region biosynthetic process"/>
    <property type="evidence" value="ECO:0007669"/>
    <property type="project" value="TreeGrafter"/>
</dbReference>
<dbReference type="OrthoDB" id="9807356at2"/>
<dbReference type="AlphaFoldDB" id="I4EI27"/>
<comment type="caution">
    <text evidence="3">The sequence shown here is derived from an EMBL/GenBank/DDBJ whole genome shotgun (WGS) entry which is preliminary data.</text>
</comment>
<dbReference type="InterPro" id="IPR051199">
    <property type="entry name" value="LPS_LOS_Heptosyltrfase"/>
</dbReference>
<organism evidence="3 4">
    <name type="scientific">Nitrolancea hollandica Lb</name>
    <dbReference type="NCBI Taxonomy" id="1129897"/>
    <lineage>
        <taxon>Bacteria</taxon>
        <taxon>Pseudomonadati</taxon>
        <taxon>Thermomicrobiota</taxon>
        <taxon>Thermomicrobia</taxon>
        <taxon>Sphaerobacterales</taxon>
        <taxon>Sphaerobacterineae</taxon>
        <taxon>Sphaerobacteraceae</taxon>
        <taxon>Nitrolancea</taxon>
    </lineage>
</organism>
<evidence type="ECO:0000256" key="2">
    <source>
        <dbReference type="ARBA" id="ARBA00022679"/>
    </source>
</evidence>
<proteinExistence type="predicted"/>
<evidence type="ECO:0000256" key="1">
    <source>
        <dbReference type="ARBA" id="ARBA00022676"/>
    </source>
</evidence>
<dbReference type="PANTHER" id="PTHR30160">
    <property type="entry name" value="TETRAACYLDISACCHARIDE 4'-KINASE-RELATED"/>
    <property type="match status" value="1"/>
</dbReference>
<dbReference type="EMBL" id="CAGS01000260">
    <property type="protein sequence ID" value="CCF84339.1"/>
    <property type="molecule type" value="Genomic_DNA"/>
</dbReference>
<evidence type="ECO:0000313" key="4">
    <source>
        <dbReference type="Proteomes" id="UP000004221"/>
    </source>
</evidence>
<dbReference type="PANTHER" id="PTHR30160:SF1">
    <property type="entry name" value="LIPOPOLYSACCHARIDE 1,2-N-ACETYLGLUCOSAMINETRANSFERASE-RELATED"/>
    <property type="match status" value="1"/>
</dbReference>
<dbReference type="Gene3D" id="3.40.50.2000">
    <property type="entry name" value="Glycogen Phosphorylase B"/>
    <property type="match status" value="3"/>
</dbReference>
<dbReference type="Proteomes" id="UP000004221">
    <property type="component" value="Unassembled WGS sequence"/>
</dbReference>
<dbReference type="InterPro" id="IPR002201">
    <property type="entry name" value="Glyco_trans_9"/>
</dbReference>
<dbReference type="CDD" id="cd03789">
    <property type="entry name" value="GT9_LPS_heptosyltransferase"/>
    <property type="match status" value="1"/>
</dbReference>
<dbReference type="SUPFAM" id="SSF53756">
    <property type="entry name" value="UDP-Glycosyltransferase/glycogen phosphorylase"/>
    <property type="match status" value="2"/>
</dbReference>
<protein>
    <submittedName>
        <fullName evidence="3">Glycosyl transferase family 9 (Modular protein)</fullName>
    </submittedName>
</protein>
<name>I4EI27_9BACT</name>
<reference evidence="3 4" key="1">
    <citation type="journal article" date="2012" name="ISME J.">
        <title>Nitrification expanded: discovery, physiology and genomics of a nitrite-oxidizing bacterium from the phylum Chloroflexi.</title>
        <authorList>
            <person name="Sorokin D.Y."/>
            <person name="Lucker S."/>
            <person name="Vejmelkova D."/>
            <person name="Kostrikina N.A."/>
            <person name="Kleerebezem R."/>
            <person name="Rijpstra W.I."/>
            <person name="Damste J.S."/>
            <person name="Le Paslier D."/>
            <person name="Muyzer G."/>
            <person name="Wagner M."/>
            <person name="van Loosdrecht M.C."/>
            <person name="Daims H."/>
        </authorList>
    </citation>
    <scope>NUCLEOTIDE SEQUENCE [LARGE SCALE GENOMIC DNA]</scope>
    <source>
        <strain evidence="4">none</strain>
    </source>
</reference>
<dbReference type="Pfam" id="PF01075">
    <property type="entry name" value="Glyco_transf_9"/>
    <property type="match status" value="1"/>
</dbReference>
<dbReference type="GO" id="GO:0005829">
    <property type="term" value="C:cytosol"/>
    <property type="evidence" value="ECO:0007669"/>
    <property type="project" value="TreeGrafter"/>
</dbReference>
<dbReference type="GO" id="GO:0008713">
    <property type="term" value="F:ADP-heptose-lipopolysaccharide heptosyltransferase activity"/>
    <property type="evidence" value="ECO:0007669"/>
    <property type="project" value="TreeGrafter"/>
</dbReference>
<accession>I4EI27</accession>
<evidence type="ECO:0000313" key="3">
    <source>
        <dbReference type="EMBL" id="CCF84339.1"/>
    </source>
</evidence>
<gene>
    <name evidence="3" type="ORF">NITHO_3320007</name>
</gene>